<proteinExistence type="predicted"/>
<feature type="signal peptide" evidence="1">
    <location>
        <begin position="1"/>
        <end position="19"/>
    </location>
</feature>
<keyword evidence="3" id="KW-1185">Reference proteome</keyword>
<evidence type="ECO:0000313" key="2">
    <source>
        <dbReference type="EMBL" id="KAF3320233.1"/>
    </source>
</evidence>
<dbReference type="PANTHER" id="PTHR31676:SF110">
    <property type="entry name" value="TRANSMEMBRANE PROTEIN"/>
    <property type="match status" value="1"/>
</dbReference>
<dbReference type="Proteomes" id="UP000623129">
    <property type="component" value="Unassembled WGS sequence"/>
</dbReference>
<dbReference type="EMBL" id="SWLB01000100">
    <property type="protein sequence ID" value="KAF3320233.1"/>
    <property type="molecule type" value="Genomic_DNA"/>
</dbReference>
<dbReference type="Pfam" id="PF04398">
    <property type="entry name" value="DUF538"/>
    <property type="match status" value="1"/>
</dbReference>
<sequence>MLSLLSLLLLLLLLPSAFPRPTSAPDAYETLQGYGLPSGLFPKGIANFSLSDDGSFVASLNQSCTANLDNAVKYNATITGALSPGQIGSISGVAAQDLFLWFPVLDIRVDVPSSGVIYFNVGVVNKRLAVSLFDTPPDCSPETGGDHSDDGSEISRVFSLVWIGTS</sequence>
<dbReference type="InterPro" id="IPR036758">
    <property type="entry name" value="At5g01610-like"/>
</dbReference>
<gene>
    <name evidence="2" type="ORF">FCM35_KLT22167</name>
</gene>
<dbReference type="Gene3D" id="2.30.240.10">
    <property type="entry name" value="At5g01610-like"/>
    <property type="match status" value="1"/>
</dbReference>
<organism evidence="2 3">
    <name type="scientific">Carex littledalei</name>
    <dbReference type="NCBI Taxonomy" id="544730"/>
    <lineage>
        <taxon>Eukaryota</taxon>
        <taxon>Viridiplantae</taxon>
        <taxon>Streptophyta</taxon>
        <taxon>Embryophyta</taxon>
        <taxon>Tracheophyta</taxon>
        <taxon>Spermatophyta</taxon>
        <taxon>Magnoliopsida</taxon>
        <taxon>Liliopsida</taxon>
        <taxon>Poales</taxon>
        <taxon>Cyperaceae</taxon>
        <taxon>Cyperoideae</taxon>
        <taxon>Cariceae</taxon>
        <taxon>Carex</taxon>
        <taxon>Carex subgen. Euthyceras</taxon>
    </lineage>
</organism>
<dbReference type="PANTHER" id="PTHR31676">
    <property type="entry name" value="T31J12.3 PROTEIN-RELATED"/>
    <property type="match status" value="1"/>
</dbReference>
<reference evidence="2" key="1">
    <citation type="submission" date="2020-01" db="EMBL/GenBank/DDBJ databases">
        <title>Genome sequence of Kobresia littledalei, the first chromosome-level genome in the family Cyperaceae.</title>
        <authorList>
            <person name="Qu G."/>
        </authorList>
    </citation>
    <scope>NUCLEOTIDE SEQUENCE</scope>
    <source>
        <strain evidence="2">C.B.Clarke</strain>
        <tissue evidence="2">Leaf</tissue>
    </source>
</reference>
<evidence type="ECO:0000313" key="3">
    <source>
        <dbReference type="Proteomes" id="UP000623129"/>
    </source>
</evidence>
<feature type="chain" id="PRO_5032414255" evidence="1">
    <location>
        <begin position="20"/>
        <end position="166"/>
    </location>
</feature>
<comment type="caution">
    <text evidence="2">The sequence shown here is derived from an EMBL/GenBank/DDBJ whole genome shotgun (WGS) entry which is preliminary data.</text>
</comment>
<dbReference type="AlphaFoldDB" id="A0A833VDY6"/>
<name>A0A833VDY6_9POAL</name>
<dbReference type="OrthoDB" id="754232at2759"/>
<dbReference type="InterPro" id="IPR007493">
    <property type="entry name" value="DUF538"/>
</dbReference>
<accession>A0A833VDY6</accession>
<dbReference type="SUPFAM" id="SSF141562">
    <property type="entry name" value="At5g01610-like"/>
    <property type="match status" value="1"/>
</dbReference>
<keyword evidence="1" id="KW-0732">Signal</keyword>
<protein>
    <submittedName>
        <fullName evidence="2">Uncharacterized protein</fullName>
    </submittedName>
</protein>
<evidence type="ECO:0000256" key="1">
    <source>
        <dbReference type="SAM" id="SignalP"/>
    </source>
</evidence>